<evidence type="ECO:0000256" key="14">
    <source>
        <dbReference type="SAM" id="MobiDB-lite"/>
    </source>
</evidence>
<keyword evidence="4 12" id="KW-1003">Cell membrane</keyword>
<dbReference type="InterPro" id="IPR036670">
    <property type="entry name" value="SecA_X-link_sf"/>
</dbReference>
<dbReference type="InterPro" id="IPR011116">
    <property type="entry name" value="SecA_Wing/Scaffold"/>
</dbReference>
<sequence>MISLFKKFFGTNQSRKVGRYQKTVAQINAIEKQYQLLSEQQFLAHVEELKTRAHKEESLDSLLPEAYAVTKNACRRLVGRDIHVSGYDQKWDMVPYDVQLLGAIALSHGNVAEMQTGEGKTLTAVMPLVLHALTGKPVHLVTVNDYLAKRDPEWVGEVFRYLGFSVGALTSDVSPEERKKVYACDIVYGTASEFGFDYLRDNSMALAKDQQVQRGHFFGLIDEVDSILIDEARTPLIISGPARVSNQMYDELRPLVDVLVKKQRNLCNQKASKAKEILSKLVDKESFSKEEKEQSNKAFIELWLVGKGTPNNKILRRIKENPDHRALIEKWETHFYAEPNKEERHRLLAELYILVDERSSDFELTDLGMLEWNTITDSKDDFVMLDLGHEYGEIDRDNALSDDEKMAKKESIRSEDVSKKEKMHNLRQMMRAHLLMERDIDYIVQDKKIVIIDENTGRPQEGRRFSEGLHQAIEAKENVPIQQETQTYASITLQNYFRMYEKLSGMTGTALTEAGEFKEIYSLDVLAIPTHRKCKRDDGDDKIYMTEREKYAAIISDVEEKHKLGRPVLLGTESVEVSEVLSRIFKQKKLPHVVLNAKNHEKEAEIIAAAGKRGSIVVATNMAGRGTDIKLQEGVVDLGGLHVVGTTRHQSRRIDRQLRGRCARQGDVGSSQFYVSFEDSLMRLFTSPKLSLVLQKFRPEEGEPISAKMLNKSIETAQKRVEGRNYSMRKHTLEYDDVMNKHRSEVYKFRNDLISETDIFSTIEEIIEDACSFVTGDYLSQNNNQWQAVSFCEQMMKYFPITFDSDSFGEEFVSMEEIETIAAKKVVEMFQHKIEHESAAIMMLQKNSSQSVDPRTVLSDVLRSILLRDVDQLWQEHLHNIDHLRTEVSMRAHGQKDPLMEFKHEAFALFDTFSKELKTKIAGDVFRFGMVGPAPKQRAPKGPGPSGLYIK</sequence>
<dbReference type="SMART" id="SM00958">
    <property type="entry name" value="SecA_PP_bind"/>
    <property type="match status" value="1"/>
</dbReference>
<feature type="domain" description="Helicase ATP-binding" evidence="15">
    <location>
        <begin position="101"/>
        <end position="260"/>
    </location>
</feature>
<dbReference type="NCBIfam" id="TIGR00963">
    <property type="entry name" value="secA"/>
    <property type="match status" value="1"/>
</dbReference>
<dbReference type="SUPFAM" id="SSF81886">
    <property type="entry name" value="Helical scaffold and wing domains of SecA"/>
    <property type="match status" value="1"/>
</dbReference>
<evidence type="ECO:0000259" key="15">
    <source>
        <dbReference type="PROSITE" id="PS51192"/>
    </source>
</evidence>
<dbReference type="Proteomes" id="UP000218775">
    <property type="component" value="Unassembled WGS sequence"/>
</dbReference>
<dbReference type="InterPro" id="IPR027417">
    <property type="entry name" value="P-loop_NTPase"/>
</dbReference>
<dbReference type="FunFam" id="3.40.50.300:FF:000429">
    <property type="entry name" value="Preprotein translocase subunit SecA"/>
    <property type="match status" value="1"/>
</dbReference>
<evidence type="ECO:0000313" key="18">
    <source>
        <dbReference type="EMBL" id="PCI77378.1"/>
    </source>
</evidence>
<dbReference type="InterPro" id="IPR001650">
    <property type="entry name" value="Helicase_C-like"/>
</dbReference>
<evidence type="ECO:0000256" key="10">
    <source>
        <dbReference type="ARBA" id="ARBA00023010"/>
    </source>
</evidence>
<evidence type="ECO:0000256" key="6">
    <source>
        <dbReference type="ARBA" id="ARBA00022741"/>
    </source>
</evidence>
<keyword evidence="3 12" id="KW-0813">Transport</keyword>
<dbReference type="EC" id="7.4.2.8" evidence="12"/>
<dbReference type="CDD" id="cd18803">
    <property type="entry name" value="SF2_C_secA"/>
    <property type="match status" value="1"/>
</dbReference>
<evidence type="ECO:0000256" key="12">
    <source>
        <dbReference type="HAMAP-Rule" id="MF_01382"/>
    </source>
</evidence>
<dbReference type="SMART" id="SM00957">
    <property type="entry name" value="SecA_DEAD"/>
    <property type="match status" value="1"/>
</dbReference>
<feature type="binding site" evidence="12">
    <location>
        <position position="628"/>
    </location>
    <ligand>
        <name>ATP</name>
        <dbReference type="ChEBI" id="CHEBI:30616"/>
    </ligand>
</feature>
<dbReference type="Gene3D" id="3.90.1440.10">
    <property type="entry name" value="SecA, preprotein cross-linking domain"/>
    <property type="match status" value="1"/>
</dbReference>
<dbReference type="InterPro" id="IPR014001">
    <property type="entry name" value="Helicase_ATP-bd"/>
</dbReference>
<dbReference type="InterPro" id="IPR011130">
    <property type="entry name" value="SecA_preprotein_X-link_dom"/>
</dbReference>
<feature type="region of interest" description="Disordered" evidence="14">
    <location>
        <begin position="932"/>
        <end position="951"/>
    </location>
</feature>
<reference evidence="19" key="1">
    <citation type="submission" date="2017-08" db="EMBL/GenBank/DDBJ databases">
        <title>A dynamic microbial community with high functional redundancy inhabits the cold, oxic subseafloor aquifer.</title>
        <authorList>
            <person name="Tully B.J."/>
            <person name="Wheat C.G."/>
            <person name="Glazer B.T."/>
            <person name="Huber J.A."/>
        </authorList>
    </citation>
    <scope>NUCLEOTIDE SEQUENCE [LARGE SCALE GENOMIC DNA]</scope>
</reference>
<evidence type="ECO:0000256" key="2">
    <source>
        <dbReference type="ARBA" id="ARBA00007650"/>
    </source>
</evidence>
<dbReference type="InterPro" id="IPR044722">
    <property type="entry name" value="SecA_SF2_C"/>
</dbReference>
<comment type="similarity">
    <text evidence="2 12 13">Belongs to the SecA family.</text>
</comment>
<evidence type="ECO:0000256" key="5">
    <source>
        <dbReference type="ARBA" id="ARBA00022490"/>
    </source>
</evidence>
<comment type="subcellular location">
    <subcellularLocation>
        <location evidence="12">Cell membrane</location>
        <topology evidence="12">Peripheral membrane protein</topology>
        <orientation evidence="12">Cytoplasmic side</orientation>
    </subcellularLocation>
    <subcellularLocation>
        <location evidence="12">Cytoplasm</location>
    </subcellularLocation>
    <subcellularLocation>
        <location evidence="1">Membrane</location>
        <topology evidence="1">Peripheral membrane protein</topology>
    </subcellularLocation>
    <text evidence="12">Distribution is 50-50.</text>
</comment>
<comment type="function">
    <text evidence="12">Part of the Sec protein translocase complex. Interacts with the SecYEG preprotein conducting channel. Has a central role in coupling the hydrolysis of ATP to the transfer of proteins into and across the cell membrane, serving as an ATP-driven molecular motor driving the stepwise translocation of polypeptide chains across the membrane.</text>
</comment>
<dbReference type="GO" id="GO:0005524">
    <property type="term" value="F:ATP binding"/>
    <property type="evidence" value="ECO:0007669"/>
    <property type="project" value="UniProtKB-UniRule"/>
</dbReference>
<dbReference type="HAMAP" id="MF_01382">
    <property type="entry name" value="SecA"/>
    <property type="match status" value="1"/>
</dbReference>
<accession>A0A2A4X415</accession>
<dbReference type="Pfam" id="PF07516">
    <property type="entry name" value="SecA_SW"/>
    <property type="match status" value="1"/>
</dbReference>
<evidence type="ECO:0000256" key="3">
    <source>
        <dbReference type="ARBA" id="ARBA00022448"/>
    </source>
</evidence>
<dbReference type="GO" id="GO:0017038">
    <property type="term" value="P:protein import"/>
    <property type="evidence" value="ECO:0007669"/>
    <property type="project" value="InterPro"/>
</dbReference>
<evidence type="ECO:0000256" key="7">
    <source>
        <dbReference type="ARBA" id="ARBA00022840"/>
    </source>
</evidence>
<keyword evidence="5 12" id="KW-0963">Cytoplasm</keyword>
<evidence type="ECO:0000256" key="4">
    <source>
        <dbReference type="ARBA" id="ARBA00022475"/>
    </source>
</evidence>
<comment type="caution">
    <text evidence="18">The sequence shown here is derived from an EMBL/GenBank/DDBJ whole genome shotgun (WGS) entry which is preliminary data.</text>
</comment>
<dbReference type="Pfam" id="PF21090">
    <property type="entry name" value="P-loop_SecA"/>
    <property type="match status" value="2"/>
</dbReference>
<dbReference type="GO" id="GO:0006605">
    <property type="term" value="P:protein targeting"/>
    <property type="evidence" value="ECO:0007669"/>
    <property type="project" value="UniProtKB-UniRule"/>
</dbReference>
<evidence type="ECO:0000259" key="16">
    <source>
        <dbReference type="PROSITE" id="PS51194"/>
    </source>
</evidence>
<dbReference type="Gene3D" id="1.10.3060.10">
    <property type="entry name" value="Helical scaffold and wing domains of SecA"/>
    <property type="match status" value="1"/>
</dbReference>
<evidence type="ECO:0000256" key="8">
    <source>
        <dbReference type="ARBA" id="ARBA00022927"/>
    </source>
</evidence>
<dbReference type="GO" id="GO:0005829">
    <property type="term" value="C:cytosol"/>
    <property type="evidence" value="ECO:0007669"/>
    <property type="project" value="TreeGrafter"/>
</dbReference>
<dbReference type="SUPFAM" id="SSF81767">
    <property type="entry name" value="Pre-protein crosslinking domain of SecA"/>
    <property type="match status" value="1"/>
</dbReference>
<keyword evidence="8 12" id="KW-0653">Protein transport</keyword>
<comment type="subunit">
    <text evidence="12">Monomer and homodimer. Part of the essential Sec protein translocation apparatus which comprises SecA, SecYEG and auxiliary proteins SecDF. Other proteins may also be involved.</text>
</comment>
<keyword evidence="10 12" id="KW-0811">Translocation</keyword>
<keyword evidence="6 12" id="KW-0547">Nucleotide-binding</keyword>
<dbReference type="InterPro" id="IPR036266">
    <property type="entry name" value="SecA_Wing/Scaffold_sf"/>
</dbReference>
<evidence type="ECO:0000313" key="19">
    <source>
        <dbReference type="Proteomes" id="UP000218775"/>
    </source>
</evidence>
<dbReference type="InterPro" id="IPR011115">
    <property type="entry name" value="SecA_DEAD"/>
</dbReference>
<dbReference type="PRINTS" id="PR00906">
    <property type="entry name" value="SECA"/>
</dbReference>
<name>A0A2A4X415_UNCAE</name>
<proteinExistence type="inferred from homology"/>
<dbReference type="GO" id="GO:0043952">
    <property type="term" value="P:protein transport by the Sec complex"/>
    <property type="evidence" value="ECO:0007669"/>
    <property type="project" value="TreeGrafter"/>
</dbReference>
<dbReference type="InterPro" id="IPR020937">
    <property type="entry name" value="SecA_CS"/>
</dbReference>
<keyword evidence="11 12" id="KW-0472">Membrane</keyword>
<organism evidence="18 19">
    <name type="scientific">Aerophobetes bacterium</name>
    <dbReference type="NCBI Taxonomy" id="2030807"/>
    <lineage>
        <taxon>Bacteria</taxon>
        <taxon>Candidatus Aerophobota</taxon>
    </lineage>
</organism>
<evidence type="ECO:0000259" key="17">
    <source>
        <dbReference type="PROSITE" id="PS51196"/>
    </source>
</evidence>
<dbReference type="Pfam" id="PF07517">
    <property type="entry name" value="SecA_DEAD"/>
    <property type="match status" value="1"/>
</dbReference>
<protein>
    <recommendedName>
        <fullName evidence="12 13">Protein translocase subunit SecA</fullName>
        <ecNumber evidence="12">7.4.2.8</ecNumber>
    </recommendedName>
</protein>
<feature type="binding site" evidence="12">
    <location>
        <begin position="117"/>
        <end position="121"/>
    </location>
    <ligand>
        <name>ATP</name>
        <dbReference type="ChEBI" id="CHEBI:30616"/>
    </ligand>
</feature>
<comment type="catalytic activity">
    <reaction evidence="12">
        <text>ATP + H2O + cellular proteinSide 1 = ADP + phosphate + cellular proteinSide 2.</text>
        <dbReference type="EC" id="7.4.2.8"/>
    </reaction>
</comment>
<dbReference type="PROSITE" id="PS51196">
    <property type="entry name" value="SECA_MOTOR_DEAD"/>
    <property type="match status" value="1"/>
</dbReference>
<evidence type="ECO:0000256" key="9">
    <source>
        <dbReference type="ARBA" id="ARBA00022967"/>
    </source>
</evidence>
<dbReference type="PROSITE" id="PS51194">
    <property type="entry name" value="HELICASE_CTER"/>
    <property type="match status" value="1"/>
</dbReference>
<dbReference type="GO" id="GO:0008564">
    <property type="term" value="F:protein-exporting ATPase activity"/>
    <property type="evidence" value="ECO:0007669"/>
    <property type="project" value="UniProtKB-EC"/>
</dbReference>
<evidence type="ECO:0000256" key="13">
    <source>
        <dbReference type="RuleBase" id="RU003874"/>
    </source>
</evidence>
<feature type="domain" description="SecA family profile" evidence="17">
    <location>
        <begin position="2"/>
        <end position="706"/>
    </location>
</feature>
<dbReference type="SUPFAM" id="SSF52540">
    <property type="entry name" value="P-loop containing nucleoside triphosphate hydrolases"/>
    <property type="match status" value="2"/>
</dbReference>
<dbReference type="Pfam" id="PF01043">
    <property type="entry name" value="SecA_PP_bind"/>
    <property type="match status" value="1"/>
</dbReference>
<evidence type="ECO:0000256" key="11">
    <source>
        <dbReference type="ARBA" id="ARBA00023136"/>
    </source>
</evidence>
<dbReference type="Gene3D" id="3.40.50.300">
    <property type="entry name" value="P-loop containing nucleotide triphosphate hydrolases"/>
    <property type="match status" value="3"/>
</dbReference>
<dbReference type="PANTHER" id="PTHR30612:SF0">
    <property type="entry name" value="CHLOROPLAST PROTEIN-TRANSPORTING ATPASE"/>
    <property type="match status" value="1"/>
</dbReference>
<keyword evidence="9 12" id="KW-1278">Translocase</keyword>
<dbReference type="GO" id="GO:0065002">
    <property type="term" value="P:intracellular protein transmembrane transport"/>
    <property type="evidence" value="ECO:0007669"/>
    <property type="project" value="UniProtKB-UniRule"/>
</dbReference>
<dbReference type="GO" id="GO:0031522">
    <property type="term" value="C:cell envelope Sec protein transport complex"/>
    <property type="evidence" value="ECO:0007669"/>
    <property type="project" value="TreeGrafter"/>
</dbReference>
<dbReference type="FunFam" id="3.40.50.300:FF:000246">
    <property type="entry name" value="Preprotein translocase subunit SecA"/>
    <property type="match status" value="1"/>
</dbReference>
<dbReference type="SMART" id="SM00490">
    <property type="entry name" value="HELICc"/>
    <property type="match status" value="1"/>
</dbReference>
<dbReference type="InterPro" id="IPR000185">
    <property type="entry name" value="SecA"/>
</dbReference>
<feature type="domain" description="Helicase C-terminal" evidence="16">
    <location>
        <begin position="538"/>
        <end position="732"/>
    </location>
</feature>
<dbReference type="CDD" id="cd17928">
    <property type="entry name" value="DEXDc_SecA"/>
    <property type="match status" value="1"/>
</dbReference>
<keyword evidence="7 12" id="KW-0067">ATP-binding</keyword>
<dbReference type="InterPro" id="IPR014018">
    <property type="entry name" value="SecA_motor_DEAD"/>
</dbReference>
<dbReference type="PROSITE" id="PS01312">
    <property type="entry name" value="SECA"/>
    <property type="match status" value="1"/>
</dbReference>
<feature type="binding site" evidence="12">
    <location>
        <position position="99"/>
    </location>
    <ligand>
        <name>ATP</name>
        <dbReference type="ChEBI" id="CHEBI:30616"/>
    </ligand>
</feature>
<gene>
    <name evidence="12" type="primary">secA</name>
    <name evidence="18" type="ORF">COB21_03170</name>
</gene>
<dbReference type="PANTHER" id="PTHR30612">
    <property type="entry name" value="SECA INNER MEMBRANE COMPONENT OF SEC PROTEIN SECRETION SYSTEM"/>
    <property type="match status" value="1"/>
</dbReference>
<dbReference type="AlphaFoldDB" id="A0A2A4X415"/>
<dbReference type="PROSITE" id="PS51192">
    <property type="entry name" value="HELICASE_ATP_BIND_1"/>
    <property type="match status" value="1"/>
</dbReference>
<dbReference type="EMBL" id="NVUK01000017">
    <property type="protein sequence ID" value="PCI77378.1"/>
    <property type="molecule type" value="Genomic_DNA"/>
</dbReference>
<dbReference type="GO" id="GO:0005886">
    <property type="term" value="C:plasma membrane"/>
    <property type="evidence" value="ECO:0007669"/>
    <property type="project" value="UniProtKB-SubCell"/>
</dbReference>
<evidence type="ECO:0000256" key="1">
    <source>
        <dbReference type="ARBA" id="ARBA00004170"/>
    </source>
</evidence>